<dbReference type="InterPro" id="IPR002173">
    <property type="entry name" value="Carboh/pur_kinase_PfkB_CS"/>
</dbReference>
<proteinExistence type="predicted"/>
<dbReference type="RefSeq" id="XP_022257718.1">
    <property type="nucleotide sequence ID" value="XM_022402010.1"/>
</dbReference>
<evidence type="ECO:0000256" key="3">
    <source>
        <dbReference type="ARBA" id="ARBA00022777"/>
    </source>
</evidence>
<keyword evidence="2" id="KW-0479">Metal-binding</keyword>
<feature type="domain" description="Carbohydrate kinase PfkB" evidence="4">
    <location>
        <begin position="1"/>
        <end position="283"/>
    </location>
</feature>
<accession>A0ABM1TPB2</accession>
<evidence type="ECO:0000256" key="2">
    <source>
        <dbReference type="ARBA" id="ARBA00022723"/>
    </source>
</evidence>
<dbReference type="SUPFAM" id="SSF53613">
    <property type="entry name" value="Ribokinase-like"/>
    <property type="match status" value="1"/>
</dbReference>
<reference evidence="6" key="1">
    <citation type="submission" date="2025-08" db="UniProtKB">
        <authorList>
            <consortium name="RefSeq"/>
        </authorList>
    </citation>
    <scope>IDENTIFICATION</scope>
    <source>
        <tissue evidence="6">Muscle</tissue>
    </source>
</reference>
<sequence length="311" mass="34065">MADCLARLDHDPLFISAIGKDSHGSTLLHHNSKLDPLGIAVIPESSTATFCAIVDREGEFLFGIGDLDVHSYITVKHVQQFEERLKEAPLVVFDGNIPVQTMEYLLCLCHEYKIPAWFEPTDIHKAGIPFLLPNGTWKVLTYASPNINELRVMHKALCGQFINETNSTDLDTMCKECVQLSLPFLEHMHTLVVTLGSKGMMLVTTLEDDGSSFPVCQSSSAAKKGNVRAIYYPPVVPEKVVSVVGAGDCLASGIMSGILRKQNVLTCVQSGIQAAAMSLVSHHAVPQSISRESIHIFVKPPLGIWNPKVIY</sequence>
<organism evidence="5 6">
    <name type="scientific">Limulus polyphemus</name>
    <name type="common">Atlantic horseshoe crab</name>
    <dbReference type="NCBI Taxonomy" id="6850"/>
    <lineage>
        <taxon>Eukaryota</taxon>
        <taxon>Metazoa</taxon>
        <taxon>Ecdysozoa</taxon>
        <taxon>Arthropoda</taxon>
        <taxon>Chelicerata</taxon>
        <taxon>Merostomata</taxon>
        <taxon>Xiphosura</taxon>
        <taxon>Limulidae</taxon>
        <taxon>Limulus</taxon>
    </lineage>
</organism>
<dbReference type="Pfam" id="PF00294">
    <property type="entry name" value="PfkB"/>
    <property type="match status" value="1"/>
</dbReference>
<keyword evidence="1" id="KW-0808">Transferase</keyword>
<name>A0ABM1TPB2_LIMPO</name>
<dbReference type="Proteomes" id="UP000694941">
    <property type="component" value="Unplaced"/>
</dbReference>
<dbReference type="Gene3D" id="3.40.1190.20">
    <property type="match status" value="1"/>
</dbReference>
<keyword evidence="3" id="KW-0418">Kinase</keyword>
<dbReference type="PROSITE" id="PS00584">
    <property type="entry name" value="PFKB_KINASES_2"/>
    <property type="match status" value="1"/>
</dbReference>
<evidence type="ECO:0000313" key="6">
    <source>
        <dbReference type="RefSeq" id="XP_022257718.1"/>
    </source>
</evidence>
<gene>
    <name evidence="6" type="primary">LOC111089465</name>
</gene>
<dbReference type="PANTHER" id="PTHR42909">
    <property type="entry name" value="ZGC:136858"/>
    <property type="match status" value="1"/>
</dbReference>
<dbReference type="PANTHER" id="PTHR42909:SF1">
    <property type="entry name" value="CARBOHYDRATE KINASE PFKB DOMAIN-CONTAINING PROTEIN"/>
    <property type="match status" value="1"/>
</dbReference>
<dbReference type="InterPro" id="IPR029056">
    <property type="entry name" value="Ribokinase-like"/>
</dbReference>
<evidence type="ECO:0000313" key="5">
    <source>
        <dbReference type="Proteomes" id="UP000694941"/>
    </source>
</evidence>
<dbReference type="InterPro" id="IPR011611">
    <property type="entry name" value="PfkB_dom"/>
</dbReference>
<evidence type="ECO:0000259" key="4">
    <source>
        <dbReference type="Pfam" id="PF00294"/>
    </source>
</evidence>
<dbReference type="GeneID" id="111089465"/>
<protein>
    <submittedName>
        <fullName evidence="6">Uncharacterized protein LOC111089465 isoform X1</fullName>
    </submittedName>
</protein>
<evidence type="ECO:0000256" key="1">
    <source>
        <dbReference type="ARBA" id="ARBA00022679"/>
    </source>
</evidence>
<keyword evidence="5" id="KW-1185">Reference proteome</keyword>